<proteinExistence type="predicted"/>
<feature type="compositionally biased region" description="Basic and acidic residues" evidence="1">
    <location>
        <begin position="22"/>
        <end position="37"/>
    </location>
</feature>
<name>A0A9D4SUY3_RHISA</name>
<accession>A0A9D4SUY3</accession>
<feature type="region of interest" description="Disordered" evidence="1">
    <location>
        <begin position="67"/>
        <end position="87"/>
    </location>
</feature>
<comment type="caution">
    <text evidence="2">The sequence shown here is derived from an EMBL/GenBank/DDBJ whole genome shotgun (WGS) entry which is preliminary data.</text>
</comment>
<reference evidence="2" key="1">
    <citation type="journal article" date="2020" name="Cell">
        <title>Large-Scale Comparative Analyses of Tick Genomes Elucidate Their Genetic Diversity and Vector Capacities.</title>
        <authorList>
            <consortium name="Tick Genome and Microbiome Consortium (TIGMIC)"/>
            <person name="Jia N."/>
            <person name="Wang J."/>
            <person name="Shi W."/>
            <person name="Du L."/>
            <person name="Sun Y."/>
            <person name="Zhan W."/>
            <person name="Jiang J.F."/>
            <person name="Wang Q."/>
            <person name="Zhang B."/>
            <person name="Ji P."/>
            <person name="Bell-Sakyi L."/>
            <person name="Cui X.M."/>
            <person name="Yuan T.T."/>
            <person name="Jiang B.G."/>
            <person name="Yang W.F."/>
            <person name="Lam T.T."/>
            <person name="Chang Q.C."/>
            <person name="Ding S.J."/>
            <person name="Wang X.J."/>
            <person name="Zhu J.G."/>
            <person name="Ruan X.D."/>
            <person name="Zhao L."/>
            <person name="Wei J.T."/>
            <person name="Ye R.Z."/>
            <person name="Que T.C."/>
            <person name="Du C.H."/>
            <person name="Zhou Y.H."/>
            <person name="Cheng J.X."/>
            <person name="Dai P.F."/>
            <person name="Guo W.B."/>
            <person name="Han X.H."/>
            <person name="Huang E.J."/>
            <person name="Li L.F."/>
            <person name="Wei W."/>
            <person name="Gao Y.C."/>
            <person name="Liu J.Z."/>
            <person name="Shao H.Z."/>
            <person name="Wang X."/>
            <person name="Wang C.C."/>
            <person name="Yang T.C."/>
            <person name="Huo Q.B."/>
            <person name="Li W."/>
            <person name="Chen H.Y."/>
            <person name="Chen S.E."/>
            <person name="Zhou L.G."/>
            <person name="Ni X.B."/>
            <person name="Tian J.H."/>
            <person name="Sheng Y."/>
            <person name="Liu T."/>
            <person name="Pan Y.S."/>
            <person name="Xia L.Y."/>
            <person name="Li J."/>
            <person name="Zhao F."/>
            <person name="Cao W.C."/>
        </authorList>
    </citation>
    <scope>NUCLEOTIDE SEQUENCE</scope>
    <source>
        <strain evidence="2">Rsan-2018</strain>
    </source>
</reference>
<feature type="region of interest" description="Disordered" evidence="1">
    <location>
        <begin position="21"/>
        <end position="47"/>
    </location>
</feature>
<evidence type="ECO:0000313" key="2">
    <source>
        <dbReference type="EMBL" id="KAH7952359.1"/>
    </source>
</evidence>
<feature type="region of interest" description="Disordered" evidence="1">
    <location>
        <begin position="256"/>
        <end position="312"/>
    </location>
</feature>
<dbReference type="Proteomes" id="UP000821837">
    <property type="component" value="Chromosome 5"/>
</dbReference>
<evidence type="ECO:0000313" key="3">
    <source>
        <dbReference type="Proteomes" id="UP000821837"/>
    </source>
</evidence>
<sequence length="312" mass="35261">MAASTKTGYDPNTMQWVEIEAAEARQDPIPGEKEPPPSHRLANQDPHPLLTRVPNADDVVEADTHLGIKNNRGSPCSVRPGRDRHRSETPHWQYRERWYFPVAGVVTKHRCCGFENGNPGLEAHWIRHADDRGPPENETSESLRHKLEWIDVEILYVRKLSTSNVAVVTFKGRRVRRYIHYYSENVPVRCYKKTVPSCYRCATVGHRPDACLNLDNPRCIHCGAKVNITPDSPTEHECEPECLTCGENHFTGSAQCTDAKPQSKQNKPKPSNVPAGQNRSCLPSRPRIFHSWQAHPNSPPQPPSPLLSIPKF</sequence>
<dbReference type="AlphaFoldDB" id="A0A9D4SUY3"/>
<protein>
    <recommendedName>
        <fullName evidence="4">CCHC-type domain-containing protein</fullName>
    </recommendedName>
</protein>
<evidence type="ECO:0000256" key="1">
    <source>
        <dbReference type="SAM" id="MobiDB-lite"/>
    </source>
</evidence>
<keyword evidence="3" id="KW-1185">Reference proteome</keyword>
<organism evidence="2 3">
    <name type="scientific">Rhipicephalus sanguineus</name>
    <name type="common">Brown dog tick</name>
    <name type="synonym">Ixodes sanguineus</name>
    <dbReference type="NCBI Taxonomy" id="34632"/>
    <lineage>
        <taxon>Eukaryota</taxon>
        <taxon>Metazoa</taxon>
        <taxon>Ecdysozoa</taxon>
        <taxon>Arthropoda</taxon>
        <taxon>Chelicerata</taxon>
        <taxon>Arachnida</taxon>
        <taxon>Acari</taxon>
        <taxon>Parasitiformes</taxon>
        <taxon>Ixodida</taxon>
        <taxon>Ixodoidea</taxon>
        <taxon>Ixodidae</taxon>
        <taxon>Rhipicephalinae</taxon>
        <taxon>Rhipicephalus</taxon>
        <taxon>Rhipicephalus</taxon>
    </lineage>
</organism>
<feature type="compositionally biased region" description="Low complexity" evidence="1">
    <location>
        <begin position="260"/>
        <end position="272"/>
    </location>
</feature>
<reference evidence="2" key="2">
    <citation type="submission" date="2021-09" db="EMBL/GenBank/DDBJ databases">
        <authorList>
            <person name="Jia N."/>
            <person name="Wang J."/>
            <person name="Shi W."/>
            <person name="Du L."/>
            <person name="Sun Y."/>
            <person name="Zhan W."/>
            <person name="Jiang J."/>
            <person name="Wang Q."/>
            <person name="Zhang B."/>
            <person name="Ji P."/>
            <person name="Sakyi L.B."/>
            <person name="Cui X."/>
            <person name="Yuan T."/>
            <person name="Jiang B."/>
            <person name="Yang W."/>
            <person name="Lam T.T.-Y."/>
            <person name="Chang Q."/>
            <person name="Ding S."/>
            <person name="Wang X."/>
            <person name="Zhu J."/>
            <person name="Ruan X."/>
            <person name="Zhao L."/>
            <person name="Wei J."/>
            <person name="Que T."/>
            <person name="Du C."/>
            <person name="Cheng J."/>
            <person name="Dai P."/>
            <person name="Han X."/>
            <person name="Huang E."/>
            <person name="Gao Y."/>
            <person name="Liu J."/>
            <person name="Shao H."/>
            <person name="Ye R."/>
            <person name="Li L."/>
            <person name="Wei W."/>
            <person name="Wang X."/>
            <person name="Wang C."/>
            <person name="Huo Q."/>
            <person name="Li W."/>
            <person name="Guo W."/>
            <person name="Chen H."/>
            <person name="Chen S."/>
            <person name="Zhou L."/>
            <person name="Zhou L."/>
            <person name="Ni X."/>
            <person name="Tian J."/>
            <person name="Zhou Y."/>
            <person name="Sheng Y."/>
            <person name="Liu T."/>
            <person name="Pan Y."/>
            <person name="Xia L."/>
            <person name="Li J."/>
            <person name="Zhao F."/>
            <person name="Cao W."/>
        </authorList>
    </citation>
    <scope>NUCLEOTIDE SEQUENCE</scope>
    <source>
        <strain evidence="2">Rsan-2018</strain>
        <tissue evidence="2">Larvae</tissue>
    </source>
</reference>
<gene>
    <name evidence="2" type="ORF">HPB52_022033</name>
</gene>
<dbReference type="VEuPathDB" id="VectorBase:RSAN_042311"/>
<evidence type="ECO:0008006" key="4">
    <source>
        <dbReference type="Google" id="ProtNLM"/>
    </source>
</evidence>
<dbReference type="EMBL" id="JABSTV010001251">
    <property type="protein sequence ID" value="KAH7952359.1"/>
    <property type="molecule type" value="Genomic_DNA"/>
</dbReference>